<keyword evidence="8 10" id="KW-0239">DNA-directed DNA polymerase</keyword>
<organism evidence="11 12">
    <name type="scientific">Mucispirillum schaedleri ASF457</name>
    <dbReference type="NCBI Taxonomy" id="1379858"/>
    <lineage>
        <taxon>Bacteria</taxon>
        <taxon>Pseudomonadati</taxon>
        <taxon>Deferribacterota</taxon>
        <taxon>Deferribacteres</taxon>
        <taxon>Deferribacterales</taxon>
        <taxon>Mucispirillaceae</taxon>
        <taxon>Mucispirillum</taxon>
    </lineage>
</organism>
<evidence type="ECO:0000313" key="12">
    <source>
        <dbReference type="Proteomes" id="UP000017429"/>
    </source>
</evidence>
<dbReference type="InterPro" id="IPR001001">
    <property type="entry name" value="DNA_polIII_beta"/>
</dbReference>
<comment type="subcellular location">
    <subcellularLocation>
        <location evidence="1 10">Cytoplasm</location>
    </subcellularLocation>
</comment>
<dbReference type="SMART" id="SM00480">
    <property type="entry name" value="POL3Bc"/>
    <property type="match status" value="1"/>
</dbReference>
<evidence type="ECO:0000256" key="2">
    <source>
        <dbReference type="ARBA" id="ARBA00010752"/>
    </source>
</evidence>
<dbReference type="EMBL" id="CP097562">
    <property type="protein sequence ID" value="USF24260.1"/>
    <property type="molecule type" value="Genomic_DNA"/>
</dbReference>
<evidence type="ECO:0000256" key="9">
    <source>
        <dbReference type="ARBA" id="ARBA00023125"/>
    </source>
</evidence>
<dbReference type="KEGG" id="msch:N508_001343"/>
<reference evidence="11" key="1">
    <citation type="journal article" date="2014" name="Genome Announc.">
        <title>Draft genome sequences of the altered schaedler flora, a defined bacterial community from gnotobiotic mice.</title>
        <authorList>
            <person name="Wannemuehler M.J."/>
            <person name="Overstreet A.M."/>
            <person name="Ward D.V."/>
            <person name="Phillips G.J."/>
        </authorList>
    </citation>
    <scope>NUCLEOTIDE SEQUENCE</scope>
    <source>
        <strain evidence="11">ASF457</strain>
    </source>
</reference>
<gene>
    <name evidence="11" type="primary">dnaN</name>
    <name evidence="11" type="ORF">N508_001343</name>
</gene>
<evidence type="ECO:0000256" key="4">
    <source>
        <dbReference type="ARBA" id="ARBA00022490"/>
    </source>
</evidence>
<evidence type="ECO:0000256" key="1">
    <source>
        <dbReference type="ARBA" id="ARBA00004496"/>
    </source>
</evidence>
<sequence>MHFSVIKEDILKYLQYANSFTNPKGLNDILQNIYMEAENNTVNIKATNYQMGFSCNFEVHNIEREGRITVSCRKLLDIIKELPDGALIDFQYDDTRLNVICSKSKFKLSTIPSENFPSMGEIIPEYYLKINSSDLITLLKRTVFCILNDSQKLEYTGAQFIVNRDVLEISATGMQRVAIASVKFDTEYSNDFTVNIPKKTVSEIIRVFENKGLIEIETDRRQISFKADNITVYSKLIEKFVKNIDRLFMDERYPVKAKIDRKSFIEASKRVSAITSEETPGIILEFDKSALKMSSLETIYGEGSEIIDIIDFNTENFEIILNARHVNEILNTIETEDFTLEMSDKRSPVLITPSDNNYRYLVVPISIDKI</sequence>
<dbReference type="RefSeq" id="WP_023275628.1">
    <property type="nucleotide sequence ID" value="NZ_CP097562.1"/>
</dbReference>
<dbReference type="GO" id="GO:0003887">
    <property type="term" value="F:DNA-directed DNA polymerase activity"/>
    <property type="evidence" value="ECO:0007669"/>
    <property type="project" value="UniProtKB-UniRule"/>
</dbReference>
<dbReference type="Gene3D" id="3.70.10.10">
    <property type="match status" value="1"/>
</dbReference>
<dbReference type="InterPro" id="IPR046938">
    <property type="entry name" value="DNA_clamp_sf"/>
</dbReference>
<dbReference type="Pfam" id="PF00712">
    <property type="entry name" value="DNA_pol3_beta"/>
    <property type="match status" value="1"/>
</dbReference>
<evidence type="ECO:0000256" key="7">
    <source>
        <dbReference type="ARBA" id="ARBA00022705"/>
    </source>
</evidence>
<dbReference type="GO" id="GO:0006271">
    <property type="term" value="P:DNA strand elongation involved in DNA replication"/>
    <property type="evidence" value="ECO:0007669"/>
    <property type="project" value="TreeGrafter"/>
</dbReference>
<protein>
    <recommendedName>
        <fullName evidence="3 10">Beta sliding clamp</fullName>
    </recommendedName>
</protein>
<evidence type="ECO:0000256" key="10">
    <source>
        <dbReference type="PIRNR" id="PIRNR000804"/>
    </source>
</evidence>
<dbReference type="PIRSF" id="PIRSF000804">
    <property type="entry name" value="DNA_pol_III_b"/>
    <property type="match status" value="1"/>
</dbReference>
<dbReference type="InterPro" id="IPR022634">
    <property type="entry name" value="DNA_polIII_beta_N"/>
</dbReference>
<evidence type="ECO:0000256" key="6">
    <source>
        <dbReference type="ARBA" id="ARBA00022695"/>
    </source>
</evidence>
<dbReference type="Pfam" id="PF02768">
    <property type="entry name" value="DNA_pol3_beta_3"/>
    <property type="match status" value="1"/>
</dbReference>
<keyword evidence="5 10" id="KW-0808">Transferase</keyword>
<dbReference type="InterPro" id="IPR022635">
    <property type="entry name" value="DNA_polIII_beta_C"/>
</dbReference>
<evidence type="ECO:0000256" key="3">
    <source>
        <dbReference type="ARBA" id="ARBA00021035"/>
    </source>
</evidence>
<comment type="function">
    <text evidence="10">Confers DNA tethering and processivity to DNA polymerases and other proteins. Acts as a clamp, forming a ring around DNA (a reaction catalyzed by the clamp-loading complex) which diffuses in an ATP-independent manner freely and bidirectionally along dsDNA. Initially characterized for its ability to contact the catalytic subunit of DNA polymerase III (Pol III), a complex, multichain enzyme responsible for most of the replicative synthesis in bacteria; Pol III exhibits 3'-5' exonuclease proofreading activity. The beta chain is required for initiation of replication as well as for processivity of DNA replication.</text>
</comment>
<dbReference type="GO" id="GO:0005737">
    <property type="term" value="C:cytoplasm"/>
    <property type="evidence" value="ECO:0007669"/>
    <property type="project" value="UniProtKB-SubCell"/>
</dbReference>
<reference evidence="11" key="3">
    <citation type="submission" date="2022-06" db="EMBL/GenBank/DDBJ databases">
        <title>Resources to Facilitate Use of the Altered Schaedler Flora (ASF) Mouse Model to Study Microbiome Function.</title>
        <authorList>
            <person name="Proctor A."/>
            <person name="Parvinroo S."/>
            <person name="Richie T."/>
            <person name="Jia X."/>
            <person name="Lee S.T.M."/>
            <person name="Karp P.D."/>
            <person name="Paley S."/>
            <person name="Kostic A.D."/>
            <person name="Pierre J.F."/>
            <person name="Wannemuehler M.J."/>
            <person name="Phillips G.J."/>
        </authorList>
    </citation>
    <scope>NUCLEOTIDE SEQUENCE</scope>
    <source>
        <strain evidence="11">ASF457</strain>
    </source>
</reference>
<dbReference type="PANTHER" id="PTHR30478">
    <property type="entry name" value="DNA POLYMERASE III SUBUNIT BETA"/>
    <property type="match status" value="1"/>
</dbReference>
<dbReference type="GO" id="GO:0008408">
    <property type="term" value="F:3'-5' exonuclease activity"/>
    <property type="evidence" value="ECO:0007669"/>
    <property type="project" value="InterPro"/>
</dbReference>
<evidence type="ECO:0000313" key="11">
    <source>
        <dbReference type="EMBL" id="USF24260.1"/>
    </source>
</evidence>
<dbReference type="eggNOG" id="COG0592">
    <property type="taxonomic scope" value="Bacteria"/>
</dbReference>
<dbReference type="InterPro" id="IPR022637">
    <property type="entry name" value="DNA_polIII_beta_cen"/>
</dbReference>
<dbReference type="Pfam" id="PF02767">
    <property type="entry name" value="DNA_pol3_beta_2"/>
    <property type="match status" value="1"/>
</dbReference>
<dbReference type="AlphaFoldDB" id="V2RLJ4"/>
<dbReference type="Gene3D" id="3.10.150.10">
    <property type="entry name" value="DNA Polymerase III, subunit A, domain 2"/>
    <property type="match status" value="1"/>
</dbReference>
<dbReference type="SUPFAM" id="SSF55979">
    <property type="entry name" value="DNA clamp"/>
    <property type="match status" value="3"/>
</dbReference>
<name>V2RLJ4_9BACT</name>
<keyword evidence="4 10" id="KW-0963">Cytoplasm</keyword>
<accession>V2RLJ4</accession>
<keyword evidence="7 10" id="KW-0235">DNA replication</keyword>
<keyword evidence="6 10" id="KW-0548">Nucleotidyltransferase</keyword>
<reference evidence="11" key="2">
    <citation type="submission" date="2022-05" db="EMBL/GenBank/DDBJ databases">
        <authorList>
            <person name="Proctor A.L."/>
            <person name="Phillips G.J."/>
            <person name="Wannemuehler M.J."/>
        </authorList>
    </citation>
    <scope>NUCLEOTIDE SEQUENCE</scope>
    <source>
        <strain evidence="11">ASF457</strain>
    </source>
</reference>
<dbReference type="CDD" id="cd00140">
    <property type="entry name" value="beta_clamp"/>
    <property type="match status" value="1"/>
</dbReference>
<keyword evidence="12" id="KW-1185">Reference proteome</keyword>
<dbReference type="GO" id="GO:0003677">
    <property type="term" value="F:DNA binding"/>
    <property type="evidence" value="ECO:0007669"/>
    <property type="project" value="UniProtKB-UniRule"/>
</dbReference>
<dbReference type="OrthoDB" id="8421503at2"/>
<keyword evidence="9" id="KW-0238">DNA-binding</keyword>
<dbReference type="Proteomes" id="UP000017429">
    <property type="component" value="Chromosome"/>
</dbReference>
<evidence type="ECO:0000256" key="8">
    <source>
        <dbReference type="ARBA" id="ARBA00022932"/>
    </source>
</evidence>
<dbReference type="NCBIfam" id="TIGR00663">
    <property type="entry name" value="dnan"/>
    <property type="match status" value="1"/>
</dbReference>
<dbReference type="GO" id="GO:0009360">
    <property type="term" value="C:DNA polymerase III complex"/>
    <property type="evidence" value="ECO:0007669"/>
    <property type="project" value="InterPro"/>
</dbReference>
<comment type="similarity">
    <text evidence="2 10">Belongs to the beta sliding clamp family.</text>
</comment>
<comment type="subunit">
    <text evidence="10">Forms a ring-shaped head-to-tail homodimer around DNA.</text>
</comment>
<dbReference type="PANTHER" id="PTHR30478:SF0">
    <property type="entry name" value="BETA SLIDING CLAMP"/>
    <property type="match status" value="1"/>
</dbReference>
<proteinExistence type="inferred from homology"/>
<evidence type="ECO:0000256" key="5">
    <source>
        <dbReference type="ARBA" id="ARBA00022679"/>
    </source>
</evidence>